<sequence length="520" mass="60342">MFKKYYDNFDKKSKKLISIVIPVMIFFMFMMLGLGGYQQYRYQNTFIPGISIAGINISEKSHTQVKKLLEQELENMSDQKIILEHQENTWEYNFHELGMDWMVKASFDKALDNDELSFFEGIKLLLAEISQDQEIQLEHELDESKTKSIVSNLRDEIAQKPQDAEYQVNKYAQSVSIKPHQNGKEIDESKFISELNYLLEQISQDLRSFTDAEFVIEIPTTTVEPDTLTEELQELGIDTLISTFETHYDEDDEQRVTNIELASEKLDNKKLEPGEKLSFNEVVGPRTRERGYQEAPVIIDGELVDGLGGGICQVSTTLYNSVLKAGIIPIERSPHGIPVEYVSLGRDAAVAYDYLDLVFENHRDNGILISTLVDENRLRVDIYGSQESHDYTIRTEDYQEIHPDTIYFLKTDDGERVEISQEEKQELLDTNESDENVNENDYDNEENDLEETNTNNDDKEHIEDTNYEITELQRGRLGYQIEVWLLTYKNDEKVDKEHIATDIYPSRDEKYLIELEDSDQ</sequence>
<dbReference type="Pfam" id="PF04294">
    <property type="entry name" value="VanW"/>
    <property type="match status" value="1"/>
</dbReference>
<keyword evidence="3" id="KW-1133">Transmembrane helix</keyword>
<keyword evidence="3" id="KW-0472">Membrane</keyword>
<keyword evidence="6" id="KW-1185">Reference proteome</keyword>
<dbReference type="EMBL" id="CP001034">
    <property type="protein sequence ID" value="ACB85076.1"/>
    <property type="molecule type" value="Genomic_DNA"/>
</dbReference>
<feature type="coiled-coil region" evidence="1">
    <location>
        <begin position="59"/>
        <end position="86"/>
    </location>
</feature>
<dbReference type="AlphaFoldDB" id="B2A3X4"/>
<dbReference type="PANTHER" id="PTHR35788:SF1">
    <property type="entry name" value="EXPORTED PROTEIN"/>
    <property type="match status" value="1"/>
</dbReference>
<dbReference type="RefSeq" id="WP_012447948.1">
    <property type="nucleotide sequence ID" value="NC_010718.1"/>
</dbReference>
<dbReference type="InterPro" id="IPR022029">
    <property type="entry name" value="YoaR-like_PG-bd"/>
</dbReference>
<keyword evidence="3" id="KW-0812">Transmembrane</keyword>
<dbReference type="PANTHER" id="PTHR35788">
    <property type="entry name" value="EXPORTED PROTEIN-RELATED"/>
    <property type="match status" value="1"/>
</dbReference>
<feature type="region of interest" description="Disordered" evidence="2">
    <location>
        <begin position="427"/>
        <end position="462"/>
    </location>
</feature>
<protein>
    <submittedName>
        <fullName evidence="5">VanW family protein</fullName>
    </submittedName>
</protein>
<dbReference type="STRING" id="457570.Nther_1493"/>
<reference evidence="5 6" key="1">
    <citation type="submission" date="2008-04" db="EMBL/GenBank/DDBJ databases">
        <title>Complete sequence of chromosome of Natranaerobius thermophilus JW/NM-WN-LF.</title>
        <authorList>
            <consortium name="US DOE Joint Genome Institute"/>
            <person name="Copeland A."/>
            <person name="Lucas S."/>
            <person name="Lapidus A."/>
            <person name="Glavina del Rio T."/>
            <person name="Dalin E."/>
            <person name="Tice H."/>
            <person name="Bruce D."/>
            <person name="Goodwin L."/>
            <person name="Pitluck S."/>
            <person name="Chertkov O."/>
            <person name="Brettin T."/>
            <person name="Detter J.C."/>
            <person name="Han C."/>
            <person name="Kuske C.R."/>
            <person name="Schmutz J."/>
            <person name="Larimer F."/>
            <person name="Land M."/>
            <person name="Hauser L."/>
            <person name="Kyrpides N."/>
            <person name="Lykidis A."/>
            <person name="Mesbah N.M."/>
            <person name="Wiegel J."/>
        </authorList>
    </citation>
    <scope>NUCLEOTIDE SEQUENCE [LARGE SCALE GENOMIC DNA]</scope>
    <source>
        <strain evidence="6">ATCC BAA-1301 / DSM 18059 / JW/NM-WN-LF</strain>
    </source>
</reference>
<accession>B2A3X4</accession>
<evidence type="ECO:0000259" key="4">
    <source>
        <dbReference type="Pfam" id="PF12229"/>
    </source>
</evidence>
<keyword evidence="1" id="KW-0175">Coiled coil</keyword>
<dbReference type="Pfam" id="PF12229">
    <property type="entry name" value="PG_binding_4"/>
    <property type="match status" value="1"/>
</dbReference>
<dbReference type="eggNOG" id="COG2720">
    <property type="taxonomic scope" value="Bacteria"/>
</dbReference>
<dbReference type="KEGG" id="nth:Nther_1493"/>
<evidence type="ECO:0000313" key="6">
    <source>
        <dbReference type="Proteomes" id="UP000001683"/>
    </source>
</evidence>
<evidence type="ECO:0000256" key="3">
    <source>
        <dbReference type="SAM" id="Phobius"/>
    </source>
</evidence>
<name>B2A3X4_NATTJ</name>
<feature type="domain" description="YoaR-like putative peptidoglycan binding" evidence="4">
    <location>
        <begin position="90"/>
        <end position="196"/>
    </location>
</feature>
<dbReference type="InterPro" id="IPR052913">
    <property type="entry name" value="Glycopeptide_resist_protein"/>
</dbReference>
<evidence type="ECO:0000256" key="1">
    <source>
        <dbReference type="SAM" id="Coils"/>
    </source>
</evidence>
<dbReference type="OrthoDB" id="9797191at2"/>
<organism evidence="5 6">
    <name type="scientific">Natranaerobius thermophilus (strain ATCC BAA-1301 / DSM 18059 / JW/NM-WN-LF)</name>
    <dbReference type="NCBI Taxonomy" id="457570"/>
    <lineage>
        <taxon>Bacteria</taxon>
        <taxon>Bacillati</taxon>
        <taxon>Bacillota</taxon>
        <taxon>Clostridia</taxon>
        <taxon>Natranaerobiales</taxon>
        <taxon>Natranaerobiaceae</taxon>
        <taxon>Natranaerobius</taxon>
    </lineage>
</organism>
<dbReference type="HOGENOM" id="CLU_011572_2_1_9"/>
<dbReference type="Proteomes" id="UP000001683">
    <property type="component" value="Chromosome"/>
</dbReference>
<feature type="compositionally biased region" description="Acidic residues" evidence="2">
    <location>
        <begin position="429"/>
        <end position="451"/>
    </location>
</feature>
<proteinExistence type="predicted"/>
<dbReference type="InterPro" id="IPR007391">
    <property type="entry name" value="Vancomycin_resist_VanW"/>
</dbReference>
<dbReference type="InParanoid" id="B2A3X4"/>
<gene>
    <name evidence="5" type="ordered locus">Nther_1493</name>
</gene>
<reference evidence="5 6" key="2">
    <citation type="journal article" date="2011" name="J. Bacteriol.">
        <title>Complete genome sequence of the anaerobic, halophilic alkalithermophile Natranaerobius thermophilus JW/NM-WN-LF.</title>
        <authorList>
            <person name="Zhao B."/>
            <person name="Mesbah N.M."/>
            <person name="Dalin E."/>
            <person name="Goodwin L."/>
            <person name="Nolan M."/>
            <person name="Pitluck S."/>
            <person name="Chertkov O."/>
            <person name="Brettin T.S."/>
            <person name="Han J."/>
            <person name="Larimer F.W."/>
            <person name="Land M.L."/>
            <person name="Hauser L."/>
            <person name="Kyrpides N."/>
            <person name="Wiegel J."/>
        </authorList>
    </citation>
    <scope>NUCLEOTIDE SEQUENCE [LARGE SCALE GENOMIC DNA]</scope>
    <source>
        <strain evidence="6">ATCC BAA-1301 / DSM 18059 / JW/NM-WN-LF</strain>
    </source>
</reference>
<evidence type="ECO:0000313" key="5">
    <source>
        <dbReference type="EMBL" id="ACB85076.1"/>
    </source>
</evidence>
<feature type="transmembrane region" description="Helical" evidence="3">
    <location>
        <begin position="16"/>
        <end position="37"/>
    </location>
</feature>
<evidence type="ECO:0000256" key="2">
    <source>
        <dbReference type="SAM" id="MobiDB-lite"/>
    </source>
</evidence>